<feature type="transmembrane region" description="Helical" evidence="1">
    <location>
        <begin position="76"/>
        <end position="99"/>
    </location>
</feature>
<evidence type="ECO:0000313" key="3">
    <source>
        <dbReference type="EMBL" id="MBD1600104.1"/>
    </source>
</evidence>
<comment type="caution">
    <text evidence="3">The sequence shown here is derived from an EMBL/GenBank/DDBJ whole genome shotgun (WGS) entry which is preliminary data.</text>
</comment>
<dbReference type="InterPro" id="IPR058208">
    <property type="entry name" value="PACE"/>
</dbReference>
<protein>
    <submittedName>
        <fullName evidence="3">PACE efflux transporter</fullName>
    </submittedName>
</protein>
<accession>A0ABR7Z3X7</accession>
<feature type="transmembrane region" description="Helical" evidence="1">
    <location>
        <begin position="105"/>
        <end position="127"/>
    </location>
</feature>
<sequence>MQGVKRKVVYVSLYEGIAIAFNSVAIGWLGHDLGHAGAAAVLASVVAIAWNLGWNSLFEAWEARQRSRRRTVTRRLLHALGFEGGLVVVLVPMFAWWLGISLLEALWLDLGLLAFFLVYTYAFNWAFDAVFGLPRSAHSAAT</sequence>
<organism evidence="3 4">
    <name type="scientific">Pseudomonas typographi</name>
    <dbReference type="NCBI Taxonomy" id="2715964"/>
    <lineage>
        <taxon>Bacteria</taxon>
        <taxon>Pseudomonadati</taxon>
        <taxon>Pseudomonadota</taxon>
        <taxon>Gammaproteobacteria</taxon>
        <taxon>Pseudomonadales</taxon>
        <taxon>Pseudomonadaceae</taxon>
        <taxon>Pseudomonas</taxon>
    </lineage>
</organism>
<feature type="transmembrane region" description="Helical" evidence="1">
    <location>
        <begin position="12"/>
        <end position="30"/>
    </location>
</feature>
<feature type="transmembrane region" description="Helical" evidence="1">
    <location>
        <begin position="36"/>
        <end position="55"/>
    </location>
</feature>
<dbReference type="Pfam" id="PF05232">
    <property type="entry name" value="BTP"/>
    <property type="match status" value="2"/>
</dbReference>
<feature type="domain" description="Chlorhexidine efflux transporter" evidence="2">
    <location>
        <begin position="70"/>
        <end position="132"/>
    </location>
</feature>
<evidence type="ECO:0000256" key="1">
    <source>
        <dbReference type="SAM" id="Phobius"/>
    </source>
</evidence>
<dbReference type="NCBIfam" id="NF033664">
    <property type="entry name" value="PACE_transport"/>
    <property type="match status" value="1"/>
</dbReference>
<feature type="domain" description="Chlorhexidine efflux transporter" evidence="2">
    <location>
        <begin position="3"/>
        <end position="64"/>
    </location>
</feature>
<evidence type="ECO:0000313" key="4">
    <source>
        <dbReference type="Proteomes" id="UP000805841"/>
    </source>
</evidence>
<gene>
    <name evidence="3" type="ORF">HAQ05_15520</name>
</gene>
<reference evidence="3 4" key="1">
    <citation type="journal article" date="2020" name="Insects">
        <title>Bacteria Belonging to Pseudomonas typographi sp. nov. from the Bark Beetle Ips typographus Have Genomic Potential to Aid in the Host Ecology.</title>
        <authorList>
            <person name="Peral-Aranega E."/>
            <person name="Saati-Santamaria Z."/>
            <person name="Kolarik M."/>
            <person name="Rivas R."/>
            <person name="Garcia-Fraile P."/>
        </authorList>
    </citation>
    <scope>NUCLEOTIDE SEQUENCE [LARGE SCALE GENOMIC DNA]</scope>
    <source>
        <strain evidence="3 4">CA3A</strain>
    </source>
</reference>
<proteinExistence type="predicted"/>
<keyword evidence="1" id="KW-1133">Transmembrane helix</keyword>
<keyword evidence="1" id="KW-0472">Membrane</keyword>
<keyword evidence="4" id="KW-1185">Reference proteome</keyword>
<keyword evidence="1" id="KW-0812">Transmembrane</keyword>
<dbReference type="InterPro" id="IPR007896">
    <property type="entry name" value="BTP_bacteria"/>
</dbReference>
<dbReference type="EMBL" id="JAAOCA010000019">
    <property type="protein sequence ID" value="MBD1600104.1"/>
    <property type="molecule type" value="Genomic_DNA"/>
</dbReference>
<evidence type="ECO:0000259" key="2">
    <source>
        <dbReference type="Pfam" id="PF05232"/>
    </source>
</evidence>
<name>A0ABR7Z3X7_9PSED</name>
<dbReference type="Proteomes" id="UP000805841">
    <property type="component" value="Unassembled WGS sequence"/>
</dbReference>
<dbReference type="RefSeq" id="WP_190422150.1">
    <property type="nucleotide sequence ID" value="NZ_JAAOCA010000019.1"/>
</dbReference>